<evidence type="ECO:0000256" key="1">
    <source>
        <dbReference type="SAM" id="Coils"/>
    </source>
</evidence>
<evidence type="ECO:0000313" key="2">
    <source>
        <dbReference type="EMBL" id="ACZ07794.1"/>
    </source>
</evidence>
<keyword evidence="1" id="KW-0175">Coiled coil</keyword>
<dbReference type="HOGENOM" id="CLU_436066_0_0_0"/>
<name>D1AFA9_SEBTE</name>
<reference evidence="3" key="1">
    <citation type="submission" date="2009-09" db="EMBL/GenBank/DDBJ databases">
        <title>The complete chromosome of Sebaldella termitidis ATCC 33386.</title>
        <authorList>
            <consortium name="US DOE Joint Genome Institute (JGI-PGF)"/>
            <person name="Lucas S."/>
            <person name="Copeland A."/>
            <person name="Lapidus A."/>
            <person name="Glavina del Rio T."/>
            <person name="Dalin E."/>
            <person name="Tice H."/>
            <person name="Bruce D."/>
            <person name="Goodwin L."/>
            <person name="Pitluck S."/>
            <person name="Kyrpides N."/>
            <person name="Mavromatis K."/>
            <person name="Ivanova N."/>
            <person name="Mikhailova N."/>
            <person name="Sims D."/>
            <person name="Meincke L."/>
            <person name="Brettin T."/>
            <person name="Detter J.C."/>
            <person name="Han C."/>
            <person name="Larimer F."/>
            <person name="Land M."/>
            <person name="Hauser L."/>
            <person name="Markowitz V."/>
            <person name="Cheng J.F."/>
            <person name="Hugenholtz P."/>
            <person name="Woyke T."/>
            <person name="Wu D."/>
            <person name="Eisen J.A."/>
        </authorList>
    </citation>
    <scope>NUCLEOTIDE SEQUENCE [LARGE SCALE GENOMIC DNA]</scope>
    <source>
        <strain evidence="3">ATCC 33386 / NCTC 11300</strain>
    </source>
</reference>
<dbReference type="Proteomes" id="UP000000845">
    <property type="component" value="Chromosome"/>
</dbReference>
<dbReference type="KEGG" id="str:Sterm_0926"/>
<gene>
    <name evidence="2" type="ordered locus">Sterm_0926</name>
</gene>
<evidence type="ECO:0000313" key="3">
    <source>
        <dbReference type="Proteomes" id="UP000000845"/>
    </source>
</evidence>
<dbReference type="STRING" id="526218.Sterm_0926"/>
<keyword evidence="3" id="KW-1185">Reference proteome</keyword>
<proteinExistence type="predicted"/>
<dbReference type="AlphaFoldDB" id="D1AFA9"/>
<dbReference type="EMBL" id="CP001739">
    <property type="protein sequence ID" value="ACZ07794.1"/>
    <property type="molecule type" value="Genomic_DNA"/>
</dbReference>
<reference evidence="2 3" key="2">
    <citation type="journal article" date="2010" name="Stand. Genomic Sci.">
        <title>Complete genome sequence of Sebaldella termitidis type strain (NCTC 11300).</title>
        <authorList>
            <person name="Harmon-Smith M."/>
            <person name="Celia L."/>
            <person name="Chertkov O."/>
            <person name="Lapidus A."/>
            <person name="Copeland A."/>
            <person name="Glavina Del Rio T."/>
            <person name="Nolan M."/>
            <person name="Lucas S."/>
            <person name="Tice H."/>
            <person name="Cheng J.F."/>
            <person name="Han C."/>
            <person name="Detter J.C."/>
            <person name="Bruce D."/>
            <person name="Goodwin L."/>
            <person name="Pitluck S."/>
            <person name="Pati A."/>
            <person name="Liolios K."/>
            <person name="Ivanova N."/>
            <person name="Mavromatis K."/>
            <person name="Mikhailova N."/>
            <person name="Chen A."/>
            <person name="Palaniappan K."/>
            <person name="Land M."/>
            <person name="Hauser L."/>
            <person name="Chang Y.J."/>
            <person name="Jeffries C.D."/>
            <person name="Brettin T."/>
            <person name="Goker M."/>
            <person name="Beck B."/>
            <person name="Bristow J."/>
            <person name="Eisen J.A."/>
            <person name="Markowitz V."/>
            <person name="Hugenholtz P."/>
            <person name="Kyrpides N.C."/>
            <person name="Klenk H.P."/>
            <person name="Chen F."/>
        </authorList>
    </citation>
    <scope>NUCLEOTIDE SEQUENCE [LARGE SCALE GENOMIC DNA]</scope>
    <source>
        <strain evidence="3">ATCC 33386 / NCTC 11300</strain>
    </source>
</reference>
<sequence>MAEKITGNDELKRQREEYEKIISKLNSEKKAYEQVYKKLENIEKNIKLIENIPKSIFIKAEAELAIQDKKSAKKSNQGKEDKTPMSYIIQEVTMKFAETIPQMGAVQATSMNLEIYLATICSLLQMNNANNVAWNSLNNVMLSSIHSALLVNNSELVSLRDELSKCNENSGKMLVENKTRSEEAEQKSTVDVLGNFLDVFATTSRYFVTLDKSKNPFLIKVAVVATVADAGFKTGKIVTETSLFKKIFKTTAVQYNPELGDNFRNKLVPLGEIKNPNTAITVSSPSGFELYNSNVEKGTTNNQSAKSLEKLKKLEEGIAKSNMDNRLNETTVNMQPNAAFNPSTNTPDPSQGTGIEEKLALMQASSTENMNALALLWDTYLQKVSQVYDMILLTISMKHMLMTMNTLLTILNLYLTWMTLPPMLEGVWQQILSGADIFLSNLKSKFTAAISEIKQKMLELSSVSINPPSSGGGAPGHKYTGTGFWKGGLTYVGERGRELIQYPTGERFMAEAKMLMNLPKGTKIFRNSMTERIMNNGFSGNNMMTADENNQLKKLGGFNGLSDYTDSKFGGGINYSSVKADNITVNITNTYGNQSPAQIKDTNNDLVRKINEVLFQKEDRKRRVSIG</sequence>
<organism evidence="2 3">
    <name type="scientific">Sebaldella termitidis (strain ATCC 33386 / NCTC 11300)</name>
    <dbReference type="NCBI Taxonomy" id="526218"/>
    <lineage>
        <taxon>Bacteria</taxon>
        <taxon>Fusobacteriati</taxon>
        <taxon>Fusobacteriota</taxon>
        <taxon>Fusobacteriia</taxon>
        <taxon>Fusobacteriales</taxon>
        <taxon>Leptotrichiaceae</taxon>
        <taxon>Sebaldella</taxon>
    </lineage>
</organism>
<accession>D1AFA9</accession>
<feature type="coiled-coil region" evidence="1">
    <location>
        <begin position="8"/>
        <end position="52"/>
    </location>
</feature>
<protein>
    <submittedName>
        <fullName evidence="2">Uncharacterized protein</fullName>
    </submittedName>
</protein>
<dbReference type="RefSeq" id="WP_012860390.1">
    <property type="nucleotide sequence ID" value="NC_013517.1"/>
</dbReference>